<proteinExistence type="predicted"/>
<dbReference type="InterPro" id="IPR009091">
    <property type="entry name" value="RCC1/BLIP-II"/>
</dbReference>
<evidence type="ECO:0000256" key="2">
    <source>
        <dbReference type="PROSITE-ProRule" id="PRU00235"/>
    </source>
</evidence>
<reference evidence="4" key="1">
    <citation type="submission" date="2020-02" db="EMBL/GenBank/DDBJ databases">
        <title>Relaxed selection underlies rapid genomic changes in the transitions from sociality to social parasitism in ants.</title>
        <authorList>
            <person name="Bi X."/>
        </authorList>
    </citation>
    <scope>NUCLEOTIDE SEQUENCE</scope>
    <source>
        <strain evidence="4">BGI-DK2013a</strain>
        <tissue evidence="4">Whole body</tissue>
    </source>
</reference>
<protein>
    <submittedName>
        <fullName evidence="4">RCBT1 protein</fullName>
    </submittedName>
</protein>
<dbReference type="SUPFAM" id="SSF50985">
    <property type="entry name" value="RCC1/BLIP-II"/>
    <property type="match status" value="1"/>
</dbReference>
<dbReference type="PANTHER" id="PTHR22872">
    <property type="entry name" value="BTK-BINDING PROTEIN-RELATED"/>
    <property type="match status" value="1"/>
</dbReference>
<dbReference type="InterPro" id="IPR000408">
    <property type="entry name" value="Reg_chr_condens"/>
</dbReference>
<comment type="caution">
    <text evidence="4">The sequence shown here is derived from an EMBL/GenBank/DDBJ whole genome shotgun (WGS) entry which is preliminary data.</text>
</comment>
<gene>
    <name evidence="4" type="primary">Rcbtb1_1</name>
    <name evidence="4" type="ORF">G6Z75_0013135</name>
</gene>
<organism evidence="4 5">
    <name type="scientific">Acromyrmex insinuator</name>
    <dbReference type="NCBI Taxonomy" id="230686"/>
    <lineage>
        <taxon>Eukaryota</taxon>
        <taxon>Metazoa</taxon>
        <taxon>Ecdysozoa</taxon>
        <taxon>Arthropoda</taxon>
        <taxon>Hexapoda</taxon>
        <taxon>Insecta</taxon>
        <taxon>Pterygota</taxon>
        <taxon>Neoptera</taxon>
        <taxon>Endopterygota</taxon>
        <taxon>Hymenoptera</taxon>
        <taxon>Apocrita</taxon>
        <taxon>Aculeata</taxon>
        <taxon>Formicoidea</taxon>
        <taxon>Formicidae</taxon>
        <taxon>Myrmicinae</taxon>
        <taxon>Acromyrmex</taxon>
    </lineage>
</organism>
<evidence type="ECO:0000313" key="5">
    <source>
        <dbReference type="Proteomes" id="UP000667349"/>
    </source>
</evidence>
<dbReference type="Pfam" id="PF00415">
    <property type="entry name" value="RCC1"/>
    <property type="match status" value="2"/>
</dbReference>
<evidence type="ECO:0000313" key="4">
    <source>
        <dbReference type="EMBL" id="KAG5315892.1"/>
    </source>
</evidence>
<feature type="repeat" description="RCC1" evidence="2">
    <location>
        <begin position="219"/>
        <end position="271"/>
    </location>
</feature>
<name>A0A836JCS5_9HYME</name>
<evidence type="ECO:0000256" key="1">
    <source>
        <dbReference type="ARBA" id="ARBA00022737"/>
    </source>
</evidence>
<feature type="non-terminal residue" evidence="4">
    <location>
        <position position="504"/>
    </location>
</feature>
<dbReference type="Gene3D" id="3.30.710.10">
    <property type="entry name" value="Potassium Channel Kv1.1, Chain A"/>
    <property type="match status" value="1"/>
</dbReference>
<dbReference type="Proteomes" id="UP000667349">
    <property type="component" value="Unassembled WGS sequence"/>
</dbReference>
<evidence type="ECO:0000259" key="3">
    <source>
        <dbReference type="PROSITE" id="PS50097"/>
    </source>
</evidence>
<keyword evidence="1" id="KW-0677">Repeat</keyword>
<feature type="non-terminal residue" evidence="4">
    <location>
        <position position="1"/>
    </location>
</feature>
<dbReference type="SUPFAM" id="SSF54695">
    <property type="entry name" value="POZ domain"/>
    <property type="match status" value="1"/>
</dbReference>
<dbReference type="EMBL" id="JAANHZ010000105">
    <property type="protein sequence ID" value="KAG5315892.1"/>
    <property type="molecule type" value="Genomic_DNA"/>
</dbReference>
<dbReference type="PRINTS" id="PR00633">
    <property type="entry name" value="RCCNDNSATION"/>
</dbReference>
<feature type="repeat" description="RCC1" evidence="2">
    <location>
        <begin position="166"/>
        <end position="218"/>
    </location>
</feature>
<dbReference type="PROSITE" id="PS50012">
    <property type="entry name" value="RCC1_3"/>
    <property type="match status" value="2"/>
</dbReference>
<dbReference type="PROSITE" id="PS50097">
    <property type="entry name" value="BTB"/>
    <property type="match status" value="1"/>
</dbReference>
<feature type="domain" description="BTB" evidence="3">
    <location>
        <begin position="336"/>
        <end position="403"/>
    </location>
</feature>
<dbReference type="SMART" id="SM00225">
    <property type="entry name" value="BTB"/>
    <property type="match status" value="1"/>
</dbReference>
<dbReference type="InterPro" id="IPR051625">
    <property type="entry name" value="Signaling_Regulatory_Domain"/>
</dbReference>
<accession>A0A836JCS5</accession>
<dbReference type="CDD" id="cd14733">
    <property type="entry name" value="BACK"/>
    <property type="match status" value="1"/>
</dbReference>
<dbReference type="Pfam" id="PF00651">
    <property type="entry name" value="BTB"/>
    <property type="match status" value="1"/>
</dbReference>
<dbReference type="AlphaFoldDB" id="A0A836JCS5"/>
<sequence>MSNQSPESENEILMSRDELGYQKWLAERSCSTYLHSLKKGEIIHNKHPKKVDYMFEKKIKMLLIDCDLAVILLTEDGEVYHWYDVTWSELKVEYYSQLIDLRYTRIVQSAVGGNRTFIILTDDQKVFYFQTYYFDGISRMKWMTFQKKVESICCGDSFFVVLTEDKRMYTWGKNHHGQLGVSTCKDEFVISPLEVKNQNFRLTRIACGYTHVLALSTEGNIFVWGGNSCGQLGCNSRNDIHDPEKIMITPKPMKMLDIAAMKNMSCAISEEKLIYVWGNCFDQQIQTPVACEYTTLFDMCNAMSARPPTTVKNFEQSEKFKILDDIAKSFNDPNISDLVIKIGEQSIYVNKSILQFRTSYFKHIDQFISLEDGQEVIRLNEFSYVMYNSYFKYLYTGKLEVSLEERFKFLALADSLNDDRFKKCCYREIKKDILDENLFVFYNMAQKYNDKEVEKICFEYFKENRIDIRDTSNFLELDQDIKNIFLNSLRSDEEYSEHSEHSET</sequence>
<dbReference type="InterPro" id="IPR000210">
    <property type="entry name" value="BTB/POZ_dom"/>
</dbReference>
<dbReference type="Gene3D" id="2.130.10.30">
    <property type="entry name" value="Regulator of chromosome condensation 1/beta-lactamase-inhibitor protein II"/>
    <property type="match status" value="1"/>
</dbReference>
<dbReference type="InterPro" id="IPR011333">
    <property type="entry name" value="SKP1/BTB/POZ_sf"/>
</dbReference>
<keyword evidence="5" id="KW-1185">Reference proteome</keyword>